<keyword evidence="1" id="KW-0547">Nucleotide-binding</keyword>
<dbReference type="PROSITE" id="PS50975">
    <property type="entry name" value="ATP_GRASP"/>
    <property type="match status" value="1"/>
</dbReference>
<name>A0A4R6TST6_9GAMM</name>
<evidence type="ECO:0000256" key="1">
    <source>
        <dbReference type="PROSITE-ProRule" id="PRU00409"/>
    </source>
</evidence>
<dbReference type="Gene3D" id="3.30.1490.20">
    <property type="entry name" value="ATP-grasp fold, A domain"/>
    <property type="match status" value="1"/>
</dbReference>
<comment type="caution">
    <text evidence="3">The sequence shown here is derived from an EMBL/GenBank/DDBJ whole genome shotgun (WGS) entry which is preliminary data.</text>
</comment>
<protein>
    <submittedName>
        <fullName evidence="3">ATP-grasp domain-containing protein</fullName>
    </submittedName>
</protein>
<evidence type="ECO:0000313" key="3">
    <source>
        <dbReference type="EMBL" id="TDQ36700.1"/>
    </source>
</evidence>
<dbReference type="OrthoDB" id="9803907at2"/>
<dbReference type="GO" id="GO:0046872">
    <property type="term" value="F:metal ion binding"/>
    <property type="evidence" value="ECO:0007669"/>
    <property type="project" value="InterPro"/>
</dbReference>
<keyword evidence="1" id="KW-0067">ATP-binding</keyword>
<dbReference type="GO" id="GO:0005524">
    <property type="term" value="F:ATP binding"/>
    <property type="evidence" value="ECO:0007669"/>
    <property type="project" value="UniProtKB-UniRule"/>
</dbReference>
<sequence>MPATPKRNILVFPCGSEIGLEIHRSMQHSTHFALIGASSVDDHGRFVYDDYIGGVPMHTDAGFAAALQDIIRSRHIDAIYPTMDAVAETLHNLAAELGVVVIGSSKETTAICADKRKTYAALHGHIPQAHSYSNLDEVEQYPVFLKPAQGYGARGAAKANNRKHAELLLETATSKDILIQEYLTGPEWTIDCFSDRHGQLRFHGVRSRNRVSNGISVNTSESSAHAQEFAHWAENINRILKPRGAWFFQAKQAADGQPRLLEVAARLAGSSALFRIKGVNFALLSCFDAFGQDVEILVNDFNVELDRALCNRYKLDIEYSHVYVDLDDCLIVDGKVNYELVAFLYKAIDEGKHICLITRHRGDLQATLKQYRLTQLFDEIVHVTDGRPKADFMTAEKAVFIDDSFAERKDSATIKNNAKLLDFLISES</sequence>
<accession>A0A4R6TST6</accession>
<dbReference type="InterPro" id="IPR011761">
    <property type="entry name" value="ATP-grasp"/>
</dbReference>
<evidence type="ECO:0000313" key="4">
    <source>
        <dbReference type="Proteomes" id="UP000294575"/>
    </source>
</evidence>
<dbReference type="GO" id="GO:0003824">
    <property type="term" value="F:catalytic activity"/>
    <property type="evidence" value="ECO:0007669"/>
    <property type="project" value="UniProtKB-ARBA"/>
</dbReference>
<reference evidence="3 4" key="1">
    <citation type="submission" date="2019-03" db="EMBL/GenBank/DDBJ databases">
        <title>Genomic Encyclopedia of Type Strains, Phase IV (KMG-IV): sequencing the most valuable type-strain genomes for metagenomic binning, comparative biology and taxonomic classification.</title>
        <authorList>
            <person name="Goeker M."/>
        </authorList>
    </citation>
    <scope>NUCLEOTIDE SEQUENCE [LARGE SCALE GENOMIC DNA]</scope>
    <source>
        <strain evidence="3 4">DSM 28679</strain>
    </source>
</reference>
<gene>
    <name evidence="3" type="ORF">DFQ45_11181</name>
</gene>
<dbReference type="EMBL" id="SNYK01000011">
    <property type="protein sequence ID" value="TDQ36700.1"/>
    <property type="molecule type" value="Genomic_DNA"/>
</dbReference>
<dbReference type="Pfam" id="PF15632">
    <property type="entry name" value="ATPgrasp_Ter"/>
    <property type="match status" value="1"/>
</dbReference>
<dbReference type="Proteomes" id="UP000294575">
    <property type="component" value="Unassembled WGS sequence"/>
</dbReference>
<dbReference type="Gene3D" id="3.30.470.20">
    <property type="entry name" value="ATP-grasp fold, B domain"/>
    <property type="match status" value="1"/>
</dbReference>
<feature type="domain" description="ATP-grasp" evidence="2">
    <location>
        <begin position="116"/>
        <end position="298"/>
    </location>
</feature>
<dbReference type="InterPro" id="IPR013815">
    <property type="entry name" value="ATP_grasp_subdomain_1"/>
</dbReference>
<keyword evidence="4" id="KW-1185">Reference proteome</keyword>
<proteinExistence type="predicted"/>
<dbReference type="SUPFAM" id="SSF56059">
    <property type="entry name" value="Glutathione synthetase ATP-binding domain-like"/>
    <property type="match status" value="1"/>
</dbReference>
<evidence type="ECO:0000259" key="2">
    <source>
        <dbReference type="PROSITE" id="PS50975"/>
    </source>
</evidence>
<organism evidence="3 4">
    <name type="scientific">Thiopseudomonas denitrificans</name>
    <dbReference type="NCBI Taxonomy" id="1501432"/>
    <lineage>
        <taxon>Bacteria</taxon>
        <taxon>Pseudomonadati</taxon>
        <taxon>Pseudomonadota</taxon>
        <taxon>Gammaproteobacteria</taxon>
        <taxon>Pseudomonadales</taxon>
        <taxon>Pseudomonadaceae</taxon>
        <taxon>Thiopseudomonas</taxon>
    </lineage>
</organism>
<dbReference type="AlphaFoldDB" id="A0A4R6TST6"/>